<evidence type="ECO:0000259" key="7">
    <source>
        <dbReference type="Pfam" id="PF25881"/>
    </source>
</evidence>
<dbReference type="Pfam" id="PF25881">
    <property type="entry name" value="HH_YBHG"/>
    <property type="match status" value="1"/>
</dbReference>
<feature type="coiled-coil region" evidence="6">
    <location>
        <begin position="104"/>
        <end position="135"/>
    </location>
</feature>
<dbReference type="Gene3D" id="2.40.50.100">
    <property type="match status" value="2"/>
</dbReference>
<dbReference type="InterPro" id="IPR050465">
    <property type="entry name" value="UPF0194_transport"/>
</dbReference>
<evidence type="ECO:0000256" key="1">
    <source>
        <dbReference type="ARBA" id="ARBA00004418"/>
    </source>
</evidence>
<dbReference type="Gene3D" id="1.10.287.470">
    <property type="entry name" value="Helix hairpin bin"/>
    <property type="match status" value="2"/>
</dbReference>
<protein>
    <recommendedName>
        <fullName evidence="11">HlyD family efflux transporter periplasmic adaptor subunit</fullName>
    </recommendedName>
</protein>
<dbReference type="PANTHER" id="PTHR32347">
    <property type="entry name" value="EFFLUX SYSTEM COMPONENT YKNX-RELATED"/>
    <property type="match status" value="1"/>
</dbReference>
<evidence type="ECO:0000256" key="3">
    <source>
        <dbReference type="ARBA" id="ARBA00022729"/>
    </source>
</evidence>
<feature type="domain" description="YbhG-like alpha-helical hairpin" evidence="7">
    <location>
        <begin position="77"/>
        <end position="204"/>
    </location>
</feature>
<dbReference type="EMBL" id="MW574946">
    <property type="protein sequence ID" value="QSM61917.1"/>
    <property type="molecule type" value="Genomic_DNA"/>
</dbReference>
<keyword evidence="3" id="KW-0732">Signal</keyword>
<evidence type="ECO:0000256" key="6">
    <source>
        <dbReference type="SAM" id="Coils"/>
    </source>
</evidence>
<evidence type="ECO:0000313" key="9">
    <source>
        <dbReference type="EMBL" id="QSM61403.1"/>
    </source>
</evidence>
<dbReference type="PANTHER" id="PTHR32347:SF29">
    <property type="entry name" value="UPF0194 MEMBRANE PROTEIN YBHG"/>
    <property type="match status" value="1"/>
</dbReference>
<evidence type="ECO:0000256" key="5">
    <source>
        <dbReference type="ARBA" id="ARBA00023054"/>
    </source>
</evidence>
<dbReference type="Pfam" id="PF25954">
    <property type="entry name" value="Beta-barrel_RND_2"/>
    <property type="match status" value="1"/>
</dbReference>
<dbReference type="GO" id="GO:0042597">
    <property type="term" value="C:periplasmic space"/>
    <property type="evidence" value="ECO:0007669"/>
    <property type="project" value="UniProtKB-SubCell"/>
</dbReference>
<evidence type="ECO:0000259" key="8">
    <source>
        <dbReference type="Pfam" id="PF25954"/>
    </source>
</evidence>
<dbReference type="Gene3D" id="2.40.30.170">
    <property type="match status" value="1"/>
</dbReference>
<gene>
    <name evidence="9" type="ORF">LDMDHDEC_00226</name>
    <name evidence="10" type="ORF">LDMDHDEC_00742</name>
</gene>
<sequence>MKTKTRLLIPALLILAVAGGGAWWYAHRPIEDGTLTLYGNIDFRQASVPFNGNERIAEVLVEEGAVVKKGQLLARLDTSRLLPQLGQTEATMEAQKAAVERLQNGTRKEEIAQAKANLESAKADAVNATAQYERRKALGPIAAVSQQEIDQAKATVDVAVSKVDVAQNALKLAVIGPRAEDISQAKAQLRSNESQLALLRQQVADAELRSPFDAIVQSRLMEPGEMASPTKPVFSLATIGTKWVRAYIPEPKLGHVRNGSKAEIRVDSMPNSALEGWVGFISSVAEFTPKTVQTEDLRTNLVYEIRIFVKDADNILRLGMPATVKILPNGDGAADVPAK</sequence>
<dbReference type="AlphaFoldDB" id="A0A899NDN1"/>
<dbReference type="SUPFAM" id="SSF111369">
    <property type="entry name" value="HlyD-like secretion proteins"/>
    <property type="match status" value="2"/>
</dbReference>
<proteinExistence type="inferred from homology"/>
<evidence type="ECO:0000256" key="2">
    <source>
        <dbReference type="ARBA" id="ARBA00010602"/>
    </source>
</evidence>
<name>A0A899NDN1_ECOLX</name>
<feature type="coiled-coil region" evidence="6">
    <location>
        <begin position="182"/>
        <end position="209"/>
    </location>
</feature>
<geneLocation type="plasmid" evidence="10">
    <name>pWE_C_2</name>
</geneLocation>
<feature type="domain" description="CusB-like beta-barrel" evidence="8">
    <location>
        <begin position="243"/>
        <end position="326"/>
    </location>
</feature>
<keyword evidence="4" id="KW-0574">Periplasm</keyword>
<dbReference type="EMBL" id="MW574939">
    <property type="protein sequence ID" value="QSM61403.1"/>
    <property type="molecule type" value="Genomic_DNA"/>
</dbReference>
<accession>A0A899NDN1</accession>
<keyword evidence="5 6" id="KW-0175">Coiled coil</keyword>
<dbReference type="InterPro" id="IPR059052">
    <property type="entry name" value="HH_YbhG-like"/>
</dbReference>
<comment type="similarity">
    <text evidence="2">Belongs to the UPF0194 family.</text>
</comment>
<evidence type="ECO:0008006" key="11">
    <source>
        <dbReference type="Google" id="ProtNLM"/>
    </source>
</evidence>
<reference evidence="9" key="1">
    <citation type="journal article" name="Environ. Pollut.">
        <title>Investigating the effects of municipal and hospital wastewaters on horizontal gene transfer.</title>
        <authorList>
            <person name="Hutinel M."/>
            <person name="Fick J."/>
            <person name="Larsson D.G.J."/>
            <person name="Flach C.F."/>
        </authorList>
    </citation>
    <scope>NUCLEOTIDE SEQUENCE</scope>
    <source>
        <strain evidence="9">CV601</strain>
        <plasmid evidence="9">pTE_C_4</plasmid>
        <plasmid evidence="10">pWE_C_2</plasmid>
    </source>
</reference>
<dbReference type="RefSeq" id="WP_209279597.1">
    <property type="nucleotide sequence ID" value="NZ_MW574939.1"/>
</dbReference>
<evidence type="ECO:0000256" key="4">
    <source>
        <dbReference type="ARBA" id="ARBA00022764"/>
    </source>
</evidence>
<geneLocation type="plasmid" evidence="9">
    <name>pTE_C_4</name>
</geneLocation>
<organism evidence="9">
    <name type="scientific">Escherichia coli</name>
    <dbReference type="NCBI Taxonomy" id="562"/>
    <lineage>
        <taxon>Bacteria</taxon>
        <taxon>Pseudomonadati</taxon>
        <taxon>Pseudomonadota</taxon>
        <taxon>Gammaproteobacteria</taxon>
        <taxon>Enterobacterales</taxon>
        <taxon>Enterobacteriaceae</taxon>
        <taxon>Escherichia</taxon>
    </lineage>
</organism>
<evidence type="ECO:0000313" key="10">
    <source>
        <dbReference type="EMBL" id="QSM61917.1"/>
    </source>
</evidence>
<comment type="subcellular location">
    <subcellularLocation>
        <location evidence="1">Periplasm</location>
    </subcellularLocation>
</comment>
<keyword evidence="9" id="KW-0614">Plasmid</keyword>
<dbReference type="InterPro" id="IPR058792">
    <property type="entry name" value="Beta-barrel_RND_2"/>
</dbReference>